<dbReference type="GO" id="GO:0003677">
    <property type="term" value="F:DNA binding"/>
    <property type="evidence" value="ECO:0007669"/>
    <property type="project" value="UniProtKB-UniRule"/>
</dbReference>
<evidence type="ECO:0000259" key="5">
    <source>
        <dbReference type="PROSITE" id="PS50977"/>
    </source>
</evidence>
<evidence type="ECO:0000256" key="2">
    <source>
        <dbReference type="ARBA" id="ARBA00023125"/>
    </source>
</evidence>
<keyword evidence="2 4" id="KW-0238">DNA-binding</keyword>
<accession>E2RV65</accession>
<dbReference type="InterPro" id="IPR001647">
    <property type="entry name" value="HTH_TetR"/>
</dbReference>
<dbReference type="Pfam" id="PF21993">
    <property type="entry name" value="TetR_C_13_2"/>
    <property type="match status" value="1"/>
</dbReference>
<evidence type="ECO:0000256" key="4">
    <source>
        <dbReference type="PROSITE-ProRule" id="PRU00335"/>
    </source>
</evidence>
<evidence type="ECO:0000313" key="6">
    <source>
        <dbReference type="EMBL" id="BAJ23989.1"/>
    </source>
</evidence>
<dbReference type="Gene3D" id="1.10.357.10">
    <property type="entry name" value="Tetracycline Repressor, domain 2"/>
    <property type="match status" value="1"/>
</dbReference>
<dbReference type="InterPro" id="IPR009057">
    <property type="entry name" value="Homeodomain-like_sf"/>
</dbReference>
<feature type="DNA-binding region" description="H-T-H motif" evidence="4">
    <location>
        <begin position="31"/>
        <end position="50"/>
    </location>
</feature>
<keyword evidence="3" id="KW-0804">Transcription</keyword>
<dbReference type="InterPro" id="IPR036271">
    <property type="entry name" value="Tet_transcr_reg_TetR-rel_C_sf"/>
</dbReference>
<keyword evidence="1" id="KW-0805">Transcription regulation</keyword>
<dbReference type="PRINTS" id="PR00455">
    <property type="entry name" value="HTHTETR"/>
</dbReference>
<reference evidence="6" key="1">
    <citation type="submission" date="2009-01" db="EMBL/GenBank/DDBJ databases">
        <title>Ubiquity and diversity of haloalkane dehalogenases in the bacterial family Rhizobiaceae.</title>
        <authorList>
            <person name="Ikeda-Ohtsubo W."/>
            <person name="Goto Y."/>
            <person name="Sato Y."/>
            <person name="Ohtsubo Y."/>
            <person name="Minamisawa K."/>
            <person name="Tsuda M."/>
            <person name="Damborsky J."/>
            <person name="Nagata Y."/>
        </authorList>
    </citation>
    <scope>NUCLEOTIDE SEQUENCE</scope>
    <source>
        <strain evidence="6">HWK12</strain>
    </source>
</reference>
<dbReference type="InterPro" id="IPR054156">
    <property type="entry name" value="YxaF_TetR_C"/>
</dbReference>
<dbReference type="SUPFAM" id="SSF46689">
    <property type="entry name" value="Homeodomain-like"/>
    <property type="match status" value="1"/>
</dbReference>
<evidence type="ECO:0000256" key="1">
    <source>
        <dbReference type="ARBA" id="ARBA00023015"/>
    </source>
</evidence>
<feature type="domain" description="HTH tetR-type" evidence="5">
    <location>
        <begin position="8"/>
        <end position="68"/>
    </location>
</feature>
<dbReference type="AlphaFoldDB" id="E2RV65"/>
<name>E2RV65_9BRAD</name>
<proteinExistence type="predicted"/>
<dbReference type="PANTHER" id="PTHR47506:SF1">
    <property type="entry name" value="HTH-TYPE TRANSCRIPTIONAL REGULATOR YJDC"/>
    <property type="match status" value="1"/>
</dbReference>
<dbReference type="EMBL" id="AB478943">
    <property type="protein sequence ID" value="BAJ23989.1"/>
    <property type="molecule type" value="Genomic_DNA"/>
</dbReference>
<sequence>MREAAPIEGKRHEIVTWAFERFYEGGFHAMGVDEVMAGSGISKRTLYKYFPSREALIGAVLDHYGEFIMHELFDSVAAVGGDPRQRIVAFFDIRKAMADQSPTRGCLGVKAALEYAVKDRAIVAQGKSAPAAVEQRLVEMCREAGFADPTALGKEINVLFQGALLLSQVFGDSSPFVSAKAALLALLDRAAVAPRPRGKRAAN</sequence>
<dbReference type="SUPFAM" id="SSF48498">
    <property type="entry name" value="Tetracyclin repressor-like, C-terminal domain"/>
    <property type="match status" value="1"/>
</dbReference>
<dbReference type="PANTHER" id="PTHR47506">
    <property type="entry name" value="TRANSCRIPTIONAL REGULATORY PROTEIN"/>
    <property type="match status" value="1"/>
</dbReference>
<dbReference type="Pfam" id="PF00440">
    <property type="entry name" value="TetR_N"/>
    <property type="match status" value="1"/>
</dbReference>
<evidence type="ECO:0000256" key="3">
    <source>
        <dbReference type="ARBA" id="ARBA00023163"/>
    </source>
</evidence>
<protein>
    <submittedName>
        <fullName evidence="6">TetR-family transcriptional regulator</fullName>
    </submittedName>
</protein>
<organism evidence="6">
    <name type="scientific">Bradyrhizobium sp. HWK12</name>
    <dbReference type="NCBI Taxonomy" id="244563"/>
    <lineage>
        <taxon>Bacteria</taxon>
        <taxon>Pseudomonadati</taxon>
        <taxon>Pseudomonadota</taxon>
        <taxon>Alphaproteobacteria</taxon>
        <taxon>Hyphomicrobiales</taxon>
        <taxon>Nitrobacteraceae</taxon>
        <taxon>Bradyrhizobium</taxon>
    </lineage>
</organism>
<dbReference type="PROSITE" id="PS50977">
    <property type="entry name" value="HTH_TETR_2"/>
    <property type="match status" value="1"/>
</dbReference>